<evidence type="ECO:0000256" key="1">
    <source>
        <dbReference type="ARBA" id="ARBA00022553"/>
    </source>
</evidence>
<evidence type="ECO:0000256" key="3">
    <source>
        <dbReference type="ARBA" id="ARBA00022837"/>
    </source>
</evidence>
<evidence type="ECO:0000256" key="2">
    <source>
        <dbReference type="ARBA" id="ARBA00022737"/>
    </source>
</evidence>
<proteinExistence type="predicted"/>
<dbReference type="Pfam" id="PF08976">
    <property type="entry name" value="EF-hand_11"/>
    <property type="match status" value="1"/>
</dbReference>
<organism evidence="5 6">
    <name type="scientific">Callorhinchus milii</name>
    <name type="common">Ghost shark</name>
    <dbReference type="NCBI Taxonomy" id="7868"/>
    <lineage>
        <taxon>Eukaryota</taxon>
        <taxon>Metazoa</taxon>
        <taxon>Chordata</taxon>
        <taxon>Craniata</taxon>
        <taxon>Vertebrata</taxon>
        <taxon>Chondrichthyes</taxon>
        <taxon>Holocephali</taxon>
        <taxon>Chimaeriformes</taxon>
        <taxon>Callorhinchidae</taxon>
        <taxon>Callorhinchus</taxon>
    </lineage>
</organism>
<evidence type="ECO:0000313" key="5">
    <source>
        <dbReference type="Ensembl" id="ENSCMIP00000030968.1"/>
    </source>
</evidence>
<dbReference type="AlphaFoldDB" id="A0A4W3IXV4"/>
<dbReference type="PANTHER" id="PTHR20875:SF2">
    <property type="entry name" value="EF-HAND CALCIUM-BINDING DOMAIN-CONTAINING PROTEIN 6"/>
    <property type="match status" value="1"/>
</dbReference>
<dbReference type="Gene3D" id="1.10.238.10">
    <property type="entry name" value="EF-hand"/>
    <property type="match status" value="1"/>
</dbReference>
<accession>A0A4W3IXV4</accession>
<protein>
    <submittedName>
        <fullName evidence="5">EF-hand calcium-binding domain-containing protein 6-like</fullName>
    </submittedName>
</protein>
<keyword evidence="3" id="KW-0106">Calcium</keyword>
<dbReference type="InterPro" id="IPR015070">
    <property type="entry name" value="EF_hand_DJBP"/>
</dbReference>
<keyword evidence="1" id="KW-0597">Phosphoprotein</keyword>
<dbReference type="InParanoid" id="A0A4W3IXV4"/>
<name>A0A4W3IXV4_CALMI</name>
<reference evidence="5" key="5">
    <citation type="submission" date="2025-09" db="UniProtKB">
        <authorList>
            <consortium name="Ensembl"/>
        </authorList>
    </citation>
    <scope>IDENTIFICATION</scope>
</reference>
<dbReference type="Proteomes" id="UP000314986">
    <property type="component" value="Unassembled WGS sequence"/>
</dbReference>
<dbReference type="PANTHER" id="PTHR20875">
    <property type="entry name" value="EF-HAND CALCIUM-BINDING DOMAIN-CONTAINING PROTEIN 6-RELATED"/>
    <property type="match status" value="1"/>
</dbReference>
<reference evidence="6" key="1">
    <citation type="journal article" date="2006" name="Science">
        <title>Ancient noncoding elements conserved in the human genome.</title>
        <authorList>
            <person name="Venkatesh B."/>
            <person name="Kirkness E.F."/>
            <person name="Loh Y.H."/>
            <person name="Halpern A.L."/>
            <person name="Lee A.P."/>
            <person name="Johnson J."/>
            <person name="Dandona N."/>
            <person name="Viswanathan L.D."/>
            <person name="Tay A."/>
            <person name="Venter J.C."/>
            <person name="Strausberg R.L."/>
            <person name="Brenner S."/>
        </authorList>
    </citation>
    <scope>NUCLEOTIDE SEQUENCE [LARGE SCALE GENOMIC DNA]</scope>
</reference>
<dbReference type="STRING" id="7868.ENSCMIP00000030968"/>
<reference evidence="5" key="4">
    <citation type="submission" date="2025-08" db="UniProtKB">
        <authorList>
            <consortium name="Ensembl"/>
        </authorList>
    </citation>
    <scope>IDENTIFICATION</scope>
</reference>
<keyword evidence="6" id="KW-1185">Reference proteome</keyword>
<dbReference type="Ensembl" id="ENSCMIT00000031440.1">
    <property type="protein sequence ID" value="ENSCMIP00000030968.1"/>
    <property type="gene ID" value="ENSCMIG00000013312.1"/>
</dbReference>
<reference evidence="6" key="2">
    <citation type="journal article" date="2007" name="PLoS Biol.">
        <title>Survey sequencing and comparative analysis of the elephant shark (Callorhinchus milii) genome.</title>
        <authorList>
            <person name="Venkatesh B."/>
            <person name="Kirkness E.F."/>
            <person name="Loh Y.H."/>
            <person name="Halpern A.L."/>
            <person name="Lee A.P."/>
            <person name="Johnson J."/>
            <person name="Dandona N."/>
            <person name="Viswanathan L.D."/>
            <person name="Tay A."/>
            <person name="Venter J.C."/>
            <person name="Strausberg R.L."/>
            <person name="Brenner S."/>
        </authorList>
    </citation>
    <scope>NUCLEOTIDE SEQUENCE [LARGE SCALE GENOMIC DNA]</scope>
</reference>
<reference evidence="6" key="3">
    <citation type="journal article" date="2014" name="Nature">
        <title>Elephant shark genome provides unique insights into gnathostome evolution.</title>
        <authorList>
            <consortium name="International Elephant Shark Genome Sequencing Consortium"/>
            <person name="Venkatesh B."/>
            <person name="Lee A.P."/>
            <person name="Ravi V."/>
            <person name="Maurya A.K."/>
            <person name="Lian M.M."/>
            <person name="Swann J.B."/>
            <person name="Ohta Y."/>
            <person name="Flajnik M.F."/>
            <person name="Sutoh Y."/>
            <person name="Kasahara M."/>
            <person name="Hoon S."/>
            <person name="Gangu V."/>
            <person name="Roy S.W."/>
            <person name="Irimia M."/>
            <person name="Korzh V."/>
            <person name="Kondrychyn I."/>
            <person name="Lim Z.W."/>
            <person name="Tay B.H."/>
            <person name="Tohari S."/>
            <person name="Kong K.W."/>
            <person name="Ho S."/>
            <person name="Lorente-Galdos B."/>
            <person name="Quilez J."/>
            <person name="Marques-Bonet T."/>
            <person name="Raney B.J."/>
            <person name="Ingham P.W."/>
            <person name="Tay A."/>
            <person name="Hillier L.W."/>
            <person name="Minx P."/>
            <person name="Boehm T."/>
            <person name="Wilson R.K."/>
            <person name="Brenner S."/>
            <person name="Warren W.C."/>
        </authorList>
    </citation>
    <scope>NUCLEOTIDE SEQUENCE [LARGE SCALE GENOMIC DNA]</scope>
</reference>
<dbReference type="GO" id="GO:0005654">
    <property type="term" value="C:nucleoplasm"/>
    <property type="evidence" value="ECO:0007669"/>
    <property type="project" value="TreeGrafter"/>
</dbReference>
<dbReference type="InterPro" id="IPR052603">
    <property type="entry name" value="EFCB6"/>
</dbReference>
<keyword evidence="2" id="KW-0677">Repeat</keyword>
<feature type="domain" description="DJBP EF-hand" evidence="4">
    <location>
        <begin position="73"/>
        <end position="126"/>
    </location>
</feature>
<evidence type="ECO:0000259" key="4">
    <source>
        <dbReference type="Pfam" id="PF08976"/>
    </source>
</evidence>
<sequence>MKPLIFRQVLNNFCFRLTDKQFSHLISTLKLHPYCTVDWLDFLRNFNIYSYKASEAWEEKLGTPKLAPHVTIDDILTRVREVVTSRLHVINREFAEIDYANLKVVSKQHFKEIFCKYFMHLTEEQVGSESGRTRDAQHRNSRQPLSQFLHTLTALCLECSSGVSLPPR</sequence>
<evidence type="ECO:0000313" key="6">
    <source>
        <dbReference type="Proteomes" id="UP000314986"/>
    </source>
</evidence>